<accession>A0AAE9WF91</accession>
<dbReference type="InterPro" id="IPR013937">
    <property type="entry name" value="Sorting_nexin_C"/>
</dbReference>
<dbReference type="Pfam" id="PF08628">
    <property type="entry name" value="Nexin_C"/>
    <property type="match status" value="1"/>
</dbReference>
<dbReference type="AlphaFoldDB" id="A0AAE9WF91"/>
<dbReference type="SMART" id="SM00313">
    <property type="entry name" value="PXA"/>
    <property type="match status" value="1"/>
</dbReference>
<proteinExistence type="inferred from homology"/>
<keyword evidence="3" id="KW-1133">Transmembrane helix</keyword>
<dbReference type="Pfam" id="PF00787">
    <property type="entry name" value="PX"/>
    <property type="match status" value="1"/>
</dbReference>
<protein>
    <submittedName>
        <fullName evidence="5">PX/PXA domain protein</fullName>
    </submittedName>
</protein>
<dbReference type="Proteomes" id="UP001212411">
    <property type="component" value="Chromosome 3"/>
</dbReference>
<evidence type="ECO:0000259" key="4">
    <source>
        <dbReference type="PROSITE" id="PS51207"/>
    </source>
</evidence>
<gene>
    <name evidence="5" type="primary">mug122</name>
    <name evidence="5" type="ORF">SOMG_04226</name>
</gene>
<evidence type="ECO:0000256" key="1">
    <source>
        <dbReference type="ARBA" id="ARBA00010883"/>
    </source>
</evidence>
<evidence type="ECO:0000313" key="5">
    <source>
        <dbReference type="EMBL" id="WBW74698.1"/>
    </source>
</evidence>
<reference evidence="5 6" key="1">
    <citation type="journal article" date="2023" name="G3 (Bethesda)">
        <title>A high-quality reference genome for the fission yeast Schizosaccharomyces osmophilus.</title>
        <authorList>
            <person name="Jia G.S."/>
            <person name="Zhang W.C."/>
            <person name="Liang Y."/>
            <person name="Liu X.H."/>
            <person name="Rhind N."/>
            <person name="Pidoux A."/>
            <person name="Brysch-Herzberg M."/>
            <person name="Du L.L."/>
        </authorList>
    </citation>
    <scope>NUCLEOTIDE SEQUENCE [LARGE SCALE GENOMIC DNA]</scope>
    <source>
        <strain evidence="5 6">CBS 15793</strain>
    </source>
</reference>
<feature type="transmembrane region" description="Helical" evidence="3">
    <location>
        <begin position="20"/>
        <end position="37"/>
    </location>
</feature>
<keyword evidence="6" id="KW-1185">Reference proteome</keyword>
<dbReference type="SUPFAM" id="SSF64268">
    <property type="entry name" value="PX domain"/>
    <property type="match status" value="1"/>
</dbReference>
<dbReference type="Pfam" id="PF02194">
    <property type="entry name" value="PXA"/>
    <property type="match status" value="1"/>
</dbReference>
<dbReference type="Gene3D" id="3.30.1520.10">
    <property type="entry name" value="Phox-like domain"/>
    <property type="match status" value="1"/>
</dbReference>
<sequence>MFMEWELSTAQKAFISLGNHPRYIGVSALFILLFYYLHASFGRVVYFTLGIFVGVGVLGLIQEDGNIVLNIKHPKVEGPAHYVPQRFPQHKLPKELEDPLLLLITKLTHHYIHGWYAQVSSDKAFVSEVENTIGYIMRNFYSYLRAQDSSYLIFEMLKNVLNTITFLLSDLNIFLSKKIPITEFAVRYPNSAVAKMLDKAANEQALRSQASAMVTKFCKPEDAACLPLHVLLREVLAMQVFKKITTHCAKPVFVNRCIILFFSPSKEKEECLGRNTYINRCLLNQTLKDSSPLSTLPMGGNLQTSSSYNSALFEAEIHIQYRSLEAKDVVFPIKDKKNLKFVITVHPLHSDIPPWIIYRTYTDFKTLYKDLRKEYQHAVGNPLTFPGWRSRTFNHFQQDLSVFLNGIVQNPKLSNDAVVRKFFCKSLTFQPLPDDVVDGMEKHSNSSLSSVSNKLIEVTKIVSGKSAHSKNSEDSSNTETSWNTKFEKSMLEDTDLTNMPSNDLSSMENDSQSFENKNEGKNDSSYSSESNPYKDDPSAFCIQEETLKEIIDSGFALFGELSCLNPKSWFLRRTTLSVMKSLLVYGPVDFSGIVEKMLKDHVFAKLSNPQLLGDFFTSLILNIWPEEKEKVQEHLRNLSRESASDDQKGASWNPTSENRDDDDLYLEEALKNSLFHSHSEFAVHQESDEQMRVQAQELFLKNEYADNASFLGPFTSEDSLRVLFDLLQESDLVEGFLAHVLSNALHSII</sequence>
<feature type="transmembrane region" description="Helical" evidence="3">
    <location>
        <begin position="44"/>
        <end position="61"/>
    </location>
</feature>
<evidence type="ECO:0000313" key="6">
    <source>
        <dbReference type="Proteomes" id="UP001212411"/>
    </source>
</evidence>
<dbReference type="CDD" id="cd06093">
    <property type="entry name" value="PX_domain"/>
    <property type="match status" value="1"/>
</dbReference>
<feature type="region of interest" description="Disordered" evidence="2">
    <location>
        <begin position="635"/>
        <end position="660"/>
    </location>
</feature>
<dbReference type="InterPro" id="IPR036871">
    <property type="entry name" value="PX_dom_sf"/>
</dbReference>
<comment type="similarity">
    <text evidence="1">Belongs to the sorting nexin family.</text>
</comment>
<dbReference type="GeneID" id="80877702"/>
<dbReference type="InterPro" id="IPR001683">
    <property type="entry name" value="PX_dom"/>
</dbReference>
<dbReference type="PROSITE" id="PS51207">
    <property type="entry name" value="PXA"/>
    <property type="match status" value="1"/>
</dbReference>
<feature type="compositionally biased region" description="Polar residues" evidence="2">
    <location>
        <begin position="496"/>
        <end position="515"/>
    </location>
</feature>
<dbReference type="GO" id="GO:0035091">
    <property type="term" value="F:phosphatidylinositol binding"/>
    <property type="evidence" value="ECO:0007669"/>
    <property type="project" value="InterPro"/>
</dbReference>
<keyword evidence="3" id="KW-0472">Membrane</keyword>
<feature type="compositionally biased region" description="Basic and acidic residues" evidence="2">
    <location>
        <begin position="635"/>
        <end position="648"/>
    </location>
</feature>
<feature type="region of interest" description="Disordered" evidence="2">
    <location>
        <begin position="492"/>
        <end position="534"/>
    </location>
</feature>
<dbReference type="EMBL" id="CP115613">
    <property type="protein sequence ID" value="WBW74698.1"/>
    <property type="molecule type" value="Genomic_DNA"/>
</dbReference>
<keyword evidence="3" id="KW-0812">Transmembrane</keyword>
<dbReference type="KEGG" id="som:SOMG_04226"/>
<organism evidence="5 6">
    <name type="scientific">Schizosaccharomyces osmophilus</name>
    <dbReference type="NCBI Taxonomy" id="2545709"/>
    <lineage>
        <taxon>Eukaryota</taxon>
        <taxon>Fungi</taxon>
        <taxon>Dikarya</taxon>
        <taxon>Ascomycota</taxon>
        <taxon>Taphrinomycotina</taxon>
        <taxon>Schizosaccharomycetes</taxon>
        <taxon>Schizosaccharomycetales</taxon>
        <taxon>Schizosaccharomycetaceae</taxon>
        <taxon>Schizosaccharomyces</taxon>
    </lineage>
</organism>
<feature type="domain" description="PXA" evidence="4">
    <location>
        <begin position="93"/>
        <end position="266"/>
    </location>
</feature>
<name>A0AAE9WF91_9SCHI</name>
<dbReference type="RefSeq" id="XP_056038941.1">
    <property type="nucleotide sequence ID" value="XM_056183013.1"/>
</dbReference>
<evidence type="ECO:0000256" key="2">
    <source>
        <dbReference type="SAM" id="MobiDB-lite"/>
    </source>
</evidence>
<evidence type="ECO:0000256" key="3">
    <source>
        <dbReference type="SAM" id="Phobius"/>
    </source>
</evidence>
<dbReference type="PANTHER" id="PTHR22775:SF47">
    <property type="entry name" value="MEIOTICALLY UP-REGULATED GENE 122 PROTEIN"/>
    <property type="match status" value="1"/>
</dbReference>
<dbReference type="InterPro" id="IPR003114">
    <property type="entry name" value="Phox_assoc"/>
</dbReference>
<dbReference type="PANTHER" id="PTHR22775">
    <property type="entry name" value="SORTING NEXIN"/>
    <property type="match status" value="1"/>
</dbReference>